<dbReference type="EMBL" id="JBCGDC010000001">
    <property type="protein sequence ID" value="MFB6391616.1"/>
    <property type="molecule type" value="Genomic_DNA"/>
</dbReference>
<organism evidence="1 2">
    <name type="scientific">Polymorphospora lycopeni</name>
    <dbReference type="NCBI Taxonomy" id="3140240"/>
    <lineage>
        <taxon>Bacteria</taxon>
        <taxon>Bacillati</taxon>
        <taxon>Actinomycetota</taxon>
        <taxon>Actinomycetes</taxon>
        <taxon>Micromonosporales</taxon>
        <taxon>Micromonosporaceae</taxon>
        <taxon>Polymorphospora</taxon>
    </lineage>
</organism>
<dbReference type="RefSeq" id="WP_375732620.1">
    <property type="nucleotide sequence ID" value="NZ_JBCGDC010000001.1"/>
</dbReference>
<dbReference type="InterPro" id="IPR003749">
    <property type="entry name" value="ThiS/MoaD-like"/>
</dbReference>
<dbReference type="InterPro" id="IPR016155">
    <property type="entry name" value="Mopterin_synth/thiamin_S_b"/>
</dbReference>
<dbReference type="Proteomes" id="UP001582793">
    <property type="component" value="Unassembled WGS sequence"/>
</dbReference>
<dbReference type="Pfam" id="PF02597">
    <property type="entry name" value="ThiS"/>
    <property type="match status" value="1"/>
</dbReference>
<dbReference type="SUPFAM" id="SSF54285">
    <property type="entry name" value="MoaD/ThiS"/>
    <property type="match status" value="1"/>
</dbReference>
<evidence type="ECO:0000313" key="1">
    <source>
        <dbReference type="EMBL" id="MFB6391616.1"/>
    </source>
</evidence>
<proteinExistence type="predicted"/>
<accession>A0ABV5CIG4</accession>
<comment type="caution">
    <text evidence="1">The sequence shown here is derived from an EMBL/GenBank/DDBJ whole genome shotgun (WGS) entry which is preliminary data.</text>
</comment>
<dbReference type="InterPro" id="IPR012675">
    <property type="entry name" value="Beta-grasp_dom_sf"/>
</dbReference>
<dbReference type="Gene3D" id="3.10.20.30">
    <property type="match status" value="1"/>
</dbReference>
<sequence length="84" mass="8651">MAESQLTVRYFAAARAAAGTAEETLAAVRSLDELVDLLAAAHGERLAHVLGIASFLVDGTAWHDRLAPLPAGVTVDVLPPFAGG</sequence>
<protein>
    <submittedName>
        <fullName evidence="1">MoaD/ThiS family protein</fullName>
    </submittedName>
</protein>
<reference evidence="1 2" key="1">
    <citation type="submission" date="2024-04" db="EMBL/GenBank/DDBJ databases">
        <title>Polymorphospora sp. isolated from Baiyangdian Lake in Xiong'an New Area.</title>
        <authorList>
            <person name="Zhang X."/>
            <person name="Liu J."/>
        </authorList>
    </citation>
    <scope>NUCLEOTIDE SEQUENCE [LARGE SCALE GENOMIC DNA]</scope>
    <source>
        <strain evidence="1 2">2-325</strain>
    </source>
</reference>
<name>A0ABV5CIG4_9ACTN</name>
<keyword evidence="2" id="KW-1185">Reference proteome</keyword>
<gene>
    <name evidence="1" type="ORF">AAFH96_00660</name>
</gene>
<dbReference type="CDD" id="cd17040">
    <property type="entry name" value="Ubl_MoaD_like"/>
    <property type="match status" value="1"/>
</dbReference>
<evidence type="ECO:0000313" key="2">
    <source>
        <dbReference type="Proteomes" id="UP001582793"/>
    </source>
</evidence>